<keyword evidence="10" id="KW-0966">Cell projection</keyword>
<evidence type="ECO:0000256" key="8">
    <source>
        <dbReference type="SAM" id="MobiDB-lite"/>
    </source>
</evidence>
<dbReference type="GO" id="GO:0044781">
    <property type="term" value="P:bacterial-type flagellum organization"/>
    <property type="evidence" value="ECO:0007669"/>
    <property type="project" value="UniProtKB-KW"/>
</dbReference>
<accession>A0A1N7MWV9</accession>
<dbReference type="InterPro" id="IPR018035">
    <property type="entry name" value="Flagellar_FliH/T3SS_HrpE"/>
</dbReference>
<keyword evidence="5" id="KW-0653">Protein transport</keyword>
<comment type="similarity">
    <text evidence="2">Belongs to the FliH family.</text>
</comment>
<name>A0A1N7MWV9_9BACL</name>
<keyword evidence="11" id="KW-1185">Reference proteome</keyword>
<organism evidence="10 11">
    <name type="scientific">Alicyclobacillus vulcanalis</name>
    <dbReference type="NCBI Taxonomy" id="252246"/>
    <lineage>
        <taxon>Bacteria</taxon>
        <taxon>Bacillati</taxon>
        <taxon>Bacillota</taxon>
        <taxon>Bacilli</taxon>
        <taxon>Bacillales</taxon>
        <taxon>Alicyclobacillaceae</taxon>
        <taxon>Alicyclobacillus</taxon>
    </lineage>
</organism>
<dbReference type="Pfam" id="PF02108">
    <property type="entry name" value="FliH"/>
    <property type="match status" value="1"/>
</dbReference>
<dbReference type="PANTHER" id="PTHR34982">
    <property type="entry name" value="YOP PROTEINS TRANSLOCATION PROTEIN L"/>
    <property type="match status" value="1"/>
</dbReference>
<dbReference type="EMBL" id="FTOO01000006">
    <property type="protein sequence ID" value="SIS90644.1"/>
    <property type="molecule type" value="Genomic_DNA"/>
</dbReference>
<keyword evidence="3" id="KW-0813">Transport</keyword>
<evidence type="ECO:0000256" key="1">
    <source>
        <dbReference type="ARBA" id="ARBA00003041"/>
    </source>
</evidence>
<dbReference type="PANTHER" id="PTHR34982:SF1">
    <property type="entry name" value="FLAGELLAR ASSEMBLY PROTEIN FLIH"/>
    <property type="match status" value="1"/>
</dbReference>
<keyword evidence="6" id="KW-1006">Bacterial flagellum protein export</keyword>
<evidence type="ECO:0000313" key="10">
    <source>
        <dbReference type="EMBL" id="SIS90644.1"/>
    </source>
</evidence>
<protein>
    <submittedName>
        <fullName evidence="10">Flagellar assembly protein FliH</fullName>
    </submittedName>
</protein>
<evidence type="ECO:0000256" key="6">
    <source>
        <dbReference type="ARBA" id="ARBA00023225"/>
    </source>
</evidence>
<keyword evidence="10" id="KW-0969">Cilium</keyword>
<evidence type="ECO:0000256" key="7">
    <source>
        <dbReference type="SAM" id="Coils"/>
    </source>
</evidence>
<evidence type="ECO:0000256" key="5">
    <source>
        <dbReference type="ARBA" id="ARBA00022927"/>
    </source>
</evidence>
<keyword evidence="4" id="KW-1005">Bacterial flagellum biogenesis</keyword>
<dbReference type="OrthoDB" id="2375163at2"/>
<keyword evidence="10" id="KW-0282">Flagellum</keyword>
<sequence>MSSVVKRGRIEPFMEAIPIPAYAAPETPYDRDSEVDATPAHDPAPAQADAWAQAAAGILADAERKAQQIVAEAMERAAAILDDAQENAAQRVRAAERDGWERGLAEGRKAAQAELEQAKSQLQAEIDAIARQLRADFTRRVQAQRQPMIHLITAALSRLLRRELELAPADIANIVDELLGQFVAASTVYVRVHPSDADAVREASPVLALRHGGTVAPQVVPDVSFKPGDCVIAADGVEIDARIEVRLDELARVLAEIAEDVHHGE</sequence>
<keyword evidence="7" id="KW-0175">Coiled coil</keyword>
<reference evidence="11" key="1">
    <citation type="submission" date="2017-01" db="EMBL/GenBank/DDBJ databases">
        <authorList>
            <person name="Varghese N."/>
            <person name="Submissions S."/>
        </authorList>
    </citation>
    <scope>NUCLEOTIDE SEQUENCE [LARGE SCALE GENOMIC DNA]</scope>
    <source>
        <strain evidence="11">DSM 16176</strain>
    </source>
</reference>
<evidence type="ECO:0000256" key="4">
    <source>
        <dbReference type="ARBA" id="ARBA00022795"/>
    </source>
</evidence>
<evidence type="ECO:0000313" key="11">
    <source>
        <dbReference type="Proteomes" id="UP000186156"/>
    </source>
</evidence>
<comment type="function">
    <text evidence="1">Needed for flagellar regrowth and assembly.</text>
</comment>
<dbReference type="Proteomes" id="UP000186156">
    <property type="component" value="Unassembled WGS sequence"/>
</dbReference>
<proteinExistence type="inferred from homology"/>
<dbReference type="InterPro" id="IPR051472">
    <property type="entry name" value="T3SS_Stator/FliH"/>
</dbReference>
<dbReference type="RefSeq" id="WP_076347177.1">
    <property type="nucleotide sequence ID" value="NZ_FTOO01000006.1"/>
</dbReference>
<evidence type="ECO:0000259" key="9">
    <source>
        <dbReference type="Pfam" id="PF02108"/>
    </source>
</evidence>
<feature type="domain" description="Flagellar assembly protein FliH/Type III secretion system HrpE" evidence="9">
    <location>
        <begin position="122"/>
        <end position="249"/>
    </location>
</feature>
<evidence type="ECO:0000256" key="2">
    <source>
        <dbReference type="ARBA" id="ARBA00006602"/>
    </source>
</evidence>
<gene>
    <name evidence="10" type="ORF">SAMN05421799_106190</name>
</gene>
<dbReference type="GO" id="GO:0015031">
    <property type="term" value="P:protein transport"/>
    <property type="evidence" value="ECO:0007669"/>
    <property type="project" value="UniProtKB-KW"/>
</dbReference>
<dbReference type="AlphaFoldDB" id="A0A1N7MWV9"/>
<dbReference type="STRING" id="252246.SAMN05421799_106190"/>
<feature type="region of interest" description="Disordered" evidence="8">
    <location>
        <begin position="24"/>
        <end position="47"/>
    </location>
</feature>
<dbReference type="GO" id="GO:0005829">
    <property type="term" value="C:cytosol"/>
    <property type="evidence" value="ECO:0007669"/>
    <property type="project" value="TreeGrafter"/>
</dbReference>
<feature type="coiled-coil region" evidence="7">
    <location>
        <begin position="108"/>
        <end position="135"/>
    </location>
</feature>
<evidence type="ECO:0000256" key="3">
    <source>
        <dbReference type="ARBA" id="ARBA00022448"/>
    </source>
</evidence>
<feature type="compositionally biased region" description="Low complexity" evidence="8">
    <location>
        <begin position="36"/>
        <end position="47"/>
    </location>
</feature>